<dbReference type="RefSeq" id="WP_148909569.1">
    <property type="nucleotide sequence ID" value="NZ_VNHX01000019.1"/>
</dbReference>
<evidence type="ECO:0000256" key="8">
    <source>
        <dbReference type="ARBA" id="ARBA00014165"/>
    </source>
</evidence>
<dbReference type="FunFam" id="2.70.98.10:FF:000003">
    <property type="entry name" value="Aldose 1-epimerase"/>
    <property type="match status" value="1"/>
</dbReference>
<evidence type="ECO:0000256" key="11">
    <source>
        <dbReference type="ARBA" id="ARBA00022837"/>
    </source>
</evidence>
<comment type="pathway">
    <text evidence="4 14">Carbohydrate metabolism; hexose metabolism.</text>
</comment>
<dbReference type="PANTHER" id="PTHR10091">
    <property type="entry name" value="ALDOSE-1-EPIMERASE"/>
    <property type="match status" value="1"/>
</dbReference>
<feature type="binding site" evidence="16">
    <location>
        <position position="253"/>
    </location>
    <ligand>
        <name>beta-D-galactose</name>
        <dbReference type="ChEBI" id="CHEBI:27667"/>
    </ligand>
</feature>
<dbReference type="PANTHER" id="PTHR10091:SF0">
    <property type="entry name" value="GALACTOSE MUTAROTASE"/>
    <property type="match status" value="1"/>
</dbReference>
<keyword evidence="11" id="KW-0106">Calcium</keyword>
<proteinExistence type="inferred from homology"/>
<dbReference type="InterPro" id="IPR047215">
    <property type="entry name" value="Galactose_mutarotase-like"/>
</dbReference>
<feature type="active site" description="Proton acceptor" evidence="15">
    <location>
        <position position="316"/>
    </location>
</feature>
<dbReference type="PROSITE" id="PS00545">
    <property type="entry name" value="ALDOSE_1_EPIMERASE"/>
    <property type="match status" value="1"/>
</dbReference>
<dbReference type="InterPro" id="IPR008183">
    <property type="entry name" value="Aldose_1/G6P_1-epimerase"/>
</dbReference>
<evidence type="ECO:0000256" key="4">
    <source>
        <dbReference type="ARBA" id="ARBA00005028"/>
    </source>
</evidence>
<keyword evidence="19" id="KW-1185">Reference proteome</keyword>
<evidence type="ECO:0000256" key="3">
    <source>
        <dbReference type="ARBA" id="ARBA00004496"/>
    </source>
</evidence>
<comment type="cofactor">
    <cofactor evidence="2">
        <name>Ca(2+)</name>
        <dbReference type="ChEBI" id="CHEBI:29108"/>
    </cofactor>
</comment>
<keyword evidence="12 14" id="KW-0413">Isomerase</keyword>
<keyword evidence="10" id="KW-0597">Phosphoprotein</keyword>
<evidence type="ECO:0000256" key="12">
    <source>
        <dbReference type="ARBA" id="ARBA00023235"/>
    </source>
</evidence>
<evidence type="ECO:0000256" key="17">
    <source>
        <dbReference type="PIRSR" id="PIRSR005096-3"/>
    </source>
</evidence>
<dbReference type="PIRSF" id="PIRSF005096">
    <property type="entry name" value="GALM"/>
    <property type="match status" value="1"/>
</dbReference>
<evidence type="ECO:0000256" key="6">
    <source>
        <dbReference type="ARBA" id="ARBA00011245"/>
    </source>
</evidence>
<evidence type="ECO:0000256" key="1">
    <source>
        <dbReference type="ARBA" id="ARBA00001614"/>
    </source>
</evidence>
<comment type="subunit">
    <text evidence="6">Monomer.</text>
</comment>
<dbReference type="GO" id="GO:0005737">
    <property type="term" value="C:cytoplasm"/>
    <property type="evidence" value="ECO:0007669"/>
    <property type="project" value="UniProtKB-SubCell"/>
</dbReference>
<feature type="binding site" evidence="17">
    <location>
        <begin position="84"/>
        <end position="85"/>
    </location>
    <ligand>
        <name>beta-D-galactose</name>
        <dbReference type="ChEBI" id="CHEBI:27667"/>
    </ligand>
</feature>
<comment type="caution">
    <text evidence="18">The sequence shown here is derived from an EMBL/GenBank/DDBJ whole genome shotgun (WGS) entry which is preliminary data.</text>
</comment>
<evidence type="ECO:0000256" key="10">
    <source>
        <dbReference type="ARBA" id="ARBA00022553"/>
    </source>
</evidence>
<dbReference type="GO" id="GO:0006006">
    <property type="term" value="P:glucose metabolic process"/>
    <property type="evidence" value="ECO:0007669"/>
    <property type="project" value="TreeGrafter"/>
</dbReference>
<sequence>MIYKIPAAKDFEHKIDGKNTHLITLKNRSGMQVAFTDYGARIVSVLVPDREGNLCDVVLGFNSIHDYVNAKEQYHGATIGRFANRIAEGSFSLDGTAYTLQKNNGNNSLHGGPSGFHTKVWDRQVSFKKKIDFYYVSPDGEEGFPGNLKVHVSFELTDDNEIIILYKAETDRKTVINLTNHAYFNLNGEGHSDILNHVICIPSASYLPIDENQIPLGEEAPVENTPFDFRTPKKISDDIGDDDIQLARGNGYDHTFINRHPFSRAAALAFSSHSGIQLEVFTTEPGIQFYTGNFLSGEDTGKSGRKYYSRTAFCFETQHYPDSPNQQGFPSVILEPGQIFESETIYRFSIKK</sequence>
<dbReference type="SUPFAM" id="SSF74650">
    <property type="entry name" value="Galactose mutarotase-like"/>
    <property type="match status" value="1"/>
</dbReference>
<evidence type="ECO:0000256" key="9">
    <source>
        <dbReference type="ARBA" id="ARBA00022490"/>
    </source>
</evidence>
<evidence type="ECO:0000256" key="15">
    <source>
        <dbReference type="PIRSR" id="PIRSR005096-1"/>
    </source>
</evidence>
<accession>A0A5S5D954</accession>
<evidence type="ECO:0000256" key="13">
    <source>
        <dbReference type="ARBA" id="ARBA00023277"/>
    </source>
</evidence>
<dbReference type="InterPro" id="IPR015443">
    <property type="entry name" value="Aldose_1-epimerase"/>
</dbReference>
<dbReference type="CDD" id="cd09019">
    <property type="entry name" value="galactose_mutarotase_like"/>
    <property type="match status" value="1"/>
</dbReference>
<feature type="active site" description="Proton donor" evidence="15">
    <location>
        <position position="181"/>
    </location>
</feature>
<reference evidence="18 19" key="1">
    <citation type="submission" date="2019-07" db="EMBL/GenBank/DDBJ databases">
        <title>Genomic Encyclopedia of Archaeal and Bacterial Type Strains, Phase II (KMG-II): from individual species to whole genera.</title>
        <authorList>
            <person name="Goeker M."/>
        </authorList>
    </citation>
    <scope>NUCLEOTIDE SEQUENCE [LARGE SCALE GENOMIC DNA]</scope>
    <source>
        <strain evidence="18 19">DSM 18850</strain>
    </source>
</reference>
<organism evidence="18 19">
    <name type="scientific">Sphingobacterium allocomposti</name>
    <dbReference type="NCBI Taxonomy" id="415956"/>
    <lineage>
        <taxon>Bacteria</taxon>
        <taxon>Pseudomonadati</taxon>
        <taxon>Bacteroidota</taxon>
        <taxon>Sphingobacteriia</taxon>
        <taxon>Sphingobacteriales</taxon>
        <taxon>Sphingobacteriaceae</taxon>
        <taxon>Sphingobacterium</taxon>
    </lineage>
</organism>
<dbReference type="Proteomes" id="UP000325105">
    <property type="component" value="Unassembled WGS sequence"/>
</dbReference>
<dbReference type="InterPro" id="IPR011013">
    <property type="entry name" value="Gal_mutarotase_sf_dom"/>
</dbReference>
<feature type="binding site" evidence="17">
    <location>
        <begin position="181"/>
        <end position="183"/>
    </location>
    <ligand>
        <name>beta-D-galactose</name>
        <dbReference type="ChEBI" id="CHEBI:27667"/>
    </ligand>
</feature>
<evidence type="ECO:0000256" key="7">
    <source>
        <dbReference type="ARBA" id="ARBA00013185"/>
    </source>
</evidence>
<evidence type="ECO:0000256" key="14">
    <source>
        <dbReference type="PIRNR" id="PIRNR005096"/>
    </source>
</evidence>
<name>A0A5S5D954_9SPHI</name>
<evidence type="ECO:0000313" key="19">
    <source>
        <dbReference type="Proteomes" id="UP000325105"/>
    </source>
</evidence>
<dbReference type="UniPathway" id="UPA00242"/>
<comment type="catalytic activity">
    <reaction evidence="1 14">
        <text>alpha-D-glucose = beta-D-glucose</text>
        <dbReference type="Rhea" id="RHEA:10264"/>
        <dbReference type="ChEBI" id="CHEBI:15903"/>
        <dbReference type="ChEBI" id="CHEBI:17925"/>
        <dbReference type="EC" id="5.1.3.3"/>
    </reaction>
</comment>
<dbReference type="NCBIfam" id="NF008277">
    <property type="entry name" value="PRK11055.1"/>
    <property type="match status" value="1"/>
</dbReference>
<evidence type="ECO:0000313" key="18">
    <source>
        <dbReference type="EMBL" id="TYP91566.1"/>
    </source>
</evidence>
<keyword evidence="13 14" id="KW-0119">Carbohydrate metabolism</keyword>
<evidence type="ECO:0000256" key="16">
    <source>
        <dbReference type="PIRSR" id="PIRSR005096-2"/>
    </source>
</evidence>
<dbReference type="GO" id="GO:0030246">
    <property type="term" value="F:carbohydrate binding"/>
    <property type="evidence" value="ECO:0007669"/>
    <property type="project" value="InterPro"/>
</dbReference>
<dbReference type="InterPro" id="IPR014718">
    <property type="entry name" value="GH-type_carb-bd"/>
</dbReference>
<dbReference type="Gene3D" id="2.70.98.10">
    <property type="match status" value="1"/>
</dbReference>
<protein>
    <recommendedName>
        <fullName evidence="8 14">Aldose 1-epimerase</fullName>
        <ecNumber evidence="7 14">5.1.3.3</ecNumber>
    </recommendedName>
</protein>
<dbReference type="GO" id="GO:0033499">
    <property type="term" value="P:galactose catabolic process via UDP-galactose, Leloir pathway"/>
    <property type="evidence" value="ECO:0007669"/>
    <property type="project" value="TreeGrafter"/>
</dbReference>
<comment type="similarity">
    <text evidence="5 14">Belongs to the aldose epimerase family.</text>
</comment>
<dbReference type="EC" id="5.1.3.3" evidence="7 14"/>
<dbReference type="InterPro" id="IPR018052">
    <property type="entry name" value="Ald1_epimerase_CS"/>
</dbReference>
<gene>
    <name evidence="18" type="ORF">BC792_11990</name>
</gene>
<dbReference type="AlphaFoldDB" id="A0A5S5D954"/>
<comment type="subcellular location">
    <subcellularLocation>
        <location evidence="3">Cytoplasm</location>
    </subcellularLocation>
</comment>
<dbReference type="Pfam" id="PF01263">
    <property type="entry name" value="Aldose_epim"/>
    <property type="match status" value="1"/>
</dbReference>
<evidence type="ECO:0000256" key="2">
    <source>
        <dbReference type="ARBA" id="ARBA00001913"/>
    </source>
</evidence>
<dbReference type="EMBL" id="VNHX01000019">
    <property type="protein sequence ID" value="TYP91566.1"/>
    <property type="molecule type" value="Genomic_DNA"/>
</dbReference>
<evidence type="ECO:0000256" key="5">
    <source>
        <dbReference type="ARBA" id="ARBA00006206"/>
    </source>
</evidence>
<dbReference type="OrthoDB" id="9779408at2"/>
<dbReference type="GO" id="GO:0004034">
    <property type="term" value="F:aldose 1-epimerase activity"/>
    <property type="evidence" value="ECO:0007669"/>
    <property type="project" value="UniProtKB-EC"/>
</dbReference>
<keyword evidence="9" id="KW-0963">Cytoplasm</keyword>